<protein>
    <submittedName>
        <fullName evidence="1">Uncharacterized protein</fullName>
    </submittedName>
</protein>
<comment type="caution">
    <text evidence="1">The sequence shown here is derived from an EMBL/GenBank/DDBJ whole genome shotgun (WGS) entry which is preliminary data.</text>
</comment>
<dbReference type="Proteomes" id="UP000276133">
    <property type="component" value="Unassembled WGS sequence"/>
</dbReference>
<dbReference type="AlphaFoldDB" id="A0A3M7PSI5"/>
<evidence type="ECO:0000313" key="1">
    <source>
        <dbReference type="EMBL" id="RNA02086.1"/>
    </source>
</evidence>
<organism evidence="1 2">
    <name type="scientific">Brachionus plicatilis</name>
    <name type="common">Marine rotifer</name>
    <name type="synonym">Brachionus muelleri</name>
    <dbReference type="NCBI Taxonomy" id="10195"/>
    <lineage>
        <taxon>Eukaryota</taxon>
        <taxon>Metazoa</taxon>
        <taxon>Spiralia</taxon>
        <taxon>Gnathifera</taxon>
        <taxon>Rotifera</taxon>
        <taxon>Eurotatoria</taxon>
        <taxon>Monogononta</taxon>
        <taxon>Pseudotrocha</taxon>
        <taxon>Ploima</taxon>
        <taxon>Brachionidae</taxon>
        <taxon>Brachionus</taxon>
    </lineage>
</organism>
<proteinExistence type="predicted"/>
<reference evidence="1 2" key="1">
    <citation type="journal article" date="2018" name="Sci. Rep.">
        <title>Genomic signatures of local adaptation to the degree of environmental predictability in rotifers.</title>
        <authorList>
            <person name="Franch-Gras L."/>
            <person name="Hahn C."/>
            <person name="Garcia-Roger E.M."/>
            <person name="Carmona M.J."/>
            <person name="Serra M."/>
            <person name="Gomez A."/>
        </authorList>
    </citation>
    <scope>NUCLEOTIDE SEQUENCE [LARGE SCALE GENOMIC DNA]</scope>
    <source>
        <strain evidence="1">HYR1</strain>
    </source>
</reference>
<evidence type="ECO:0000313" key="2">
    <source>
        <dbReference type="Proteomes" id="UP000276133"/>
    </source>
</evidence>
<sequence>MIANEFKRLIKDLRFDNNHWHFHLTSIFTIANSGEKACNFDSVGMDIPIQSNRKKEDQKKH</sequence>
<dbReference type="EMBL" id="REGN01009053">
    <property type="protein sequence ID" value="RNA02086.1"/>
    <property type="molecule type" value="Genomic_DNA"/>
</dbReference>
<gene>
    <name evidence="1" type="ORF">BpHYR1_016856</name>
</gene>
<accession>A0A3M7PSI5</accession>
<keyword evidence="2" id="KW-1185">Reference proteome</keyword>
<name>A0A3M7PSI5_BRAPC</name>